<dbReference type="InterPro" id="IPR032284">
    <property type="entry name" value="RecQ_Zn-bd"/>
</dbReference>
<evidence type="ECO:0000313" key="3">
    <source>
        <dbReference type="EMBL" id="KAF5377879.1"/>
    </source>
</evidence>
<evidence type="ECO:0000313" key="4">
    <source>
        <dbReference type="Proteomes" id="UP000565441"/>
    </source>
</evidence>
<sequence>MDHHRANEHFIVSLRQLFNFAESTNICRHVSICRYFGEEIDAEDAEVTGINELGIKVCKYPEKTKRRISKLSAQVALEVEPCGDDGPRRQAIPDSSSGWRTNENGRVIHDPPGPGQRAFSGTSGFRSYGTTKRAVPESDKAPAKAKKPKVSYAPALVTKPFASTSRLSRPFKTPFKTPFKNPAPPEPSQGPFPVPEVHSISSGEEVEFVEQDDIQTNDISSQLVEAPSSTAVPDIAMELEVAFSSKIPANARLHGFNNIRRALYGVFMFGSEKTWDALGSSDLSIDTREQVISAAAKELEFSVLSMCSTKDGYTERVDDTADMVNKEVRRLLTGEYPTSVDEEDVQNVIDVMKRLSKCHLRRAGKQRAAV</sequence>
<evidence type="ECO:0000259" key="2">
    <source>
        <dbReference type="Pfam" id="PF16124"/>
    </source>
</evidence>
<dbReference type="AlphaFoldDB" id="A0A8H5H739"/>
<organism evidence="3 4">
    <name type="scientific">Tricholomella constricta</name>
    <dbReference type="NCBI Taxonomy" id="117010"/>
    <lineage>
        <taxon>Eukaryota</taxon>
        <taxon>Fungi</taxon>
        <taxon>Dikarya</taxon>
        <taxon>Basidiomycota</taxon>
        <taxon>Agaricomycotina</taxon>
        <taxon>Agaricomycetes</taxon>
        <taxon>Agaricomycetidae</taxon>
        <taxon>Agaricales</taxon>
        <taxon>Tricholomatineae</taxon>
        <taxon>Lyophyllaceae</taxon>
        <taxon>Tricholomella</taxon>
    </lineage>
</organism>
<keyword evidence="4" id="KW-1185">Reference proteome</keyword>
<name>A0A8H5H739_9AGAR</name>
<dbReference type="EMBL" id="JAACJP010000022">
    <property type="protein sequence ID" value="KAF5377879.1"/>
    <property type="molecule type" value="Genomic_DNA"/>
</dbReference>
<dbReference type="Pfam" id="PF16124">
    <property type="entry name" value="RecQ_Zn_bind"/>
    <property type="match status" value="1"/>
</dbReference>
<proteinExistence type="predicted"/>
<gene>
    <name evidence="3" type="ORF">D9615_006676</name>
</gene>
<dbReference type="OrthoDB" id="10261556at2759"/>
<feature type="compositionally biased region" description="Polar residues" evidence="1">
    <location>
        <begin position="93"/>
        <end position="104"/>
    </location>
</feature>
<feature type="region of interest" description="Disordered" evidence="1">
    <location>
        <begin position="82"/>
        <end position="124"/>
    </location>
</feature>
<evidence type="ECO:0000256" key="1">
    <source>
        <dbReference type="SAM" id="MobiDB-lite"/>
    </source>
</evidence>
<comment type="caution">
    <text evidence="3">The sequence shown here is derived from an EMBL/GenBank/DDBJ whole genome shotgun (WGS) entry which is preliminary data.</text>
</comment>
<dbReference type="Proteomes" id="UP000565441">
    <property type="component" value="Unassembled WGS sequence"/>
</dbReference>
<reference evidence="3 4" key="1">
    <citation type="journal article" date="2020" name="ISME J.">
        <title>Uncovering the hidden diversity of litter-decomposition mechanisms in mushroom-forming fungi.</title>
        <authorList>
            <person name="Floudas D."/>
            <person name="Bentzer J."/>
            <person name="Ahren D."/>
            <person name="Johansson T."/>
            <person name="Persson P."/>
            <person name="Tunlid A."/>
        </authorList>
    </citation>
    <scope>NUCLEOTIDE SEQUENCE [LARGE SCALE GENOMIC DNA]</scope>
    <source>
        <strain evidence="3 4">CBS 661.87</strain>
    </source>
</reference>
<accession>A0A8H5H739</accession>
<feature type="domain" description="ATP-dependent DNA helicase RecQ zinc-binding" evidence="2">
    <location>
        <begin position="11"/>
        <end position="42"/>
    </location>
</feature>
<protein>
    <recommendedName>
        <fullName evidence="2">ATP-dependent DNA helicase RecQ zinc-binding domain-containing protein</fullName>
    </recommendedName>
</protein>